<evidence type="ECO:0000313" key="3">
    <source>
        <dbReference type="Proteomes" id="UP001462640"/>
    </source>
</evidence>
<reference evidence="2 3" key="1">
    <citation type="submission" date="2024-05" db="EMBL/GenBank/DDBJ databases">
        <title>Roseateles sp. 2.12 16S ribosomal RNA gene Genome sequencing and assembly.</title>
        <authorList>
            <person name="Woo H."/>
        </authorList>
    </citation>
    <scope>NUCLEOTIDE SEQUENCE [LARGE SCALE GENOMIC DNA]</scope>
    <source>
        <strain evidence="2 3">2.12</strain>
    </source>
</reference>
<dbReference type="RefSeq" id="WP_347611704.1">
    <property type="nucleotide sequence ID" value="NZ_JBDPZC010000008.1"/>
</dbReference>
<gene>
    <name evidence="2" type="ORF">ABDJ40_17775</name>
</gene>
<dbReference type="InterPro" id="IPR037053">
    <property type="entry name" value="Phage_tail_collar_dom_sf"/>
</dbReference>
<dbReference type="SUPFAM" id="SSF88874">
    <property type="entry name" value="Receptor-binding domain of short tail fibre protein gp12"/>
    <property type="match status" value="1"/>
</dbReference>
<dbReference type="Gene3D" id="3.90.1340.10">
    <property type="entry name" value="Phage tail collar domain"/>
    <property type="match status" value="1"/>
</dbReference>
<organism evidence="2 3">
    <name type="scientific">Roseateles flavus</name>
    <dbReference type="NCBI Taxonomy" id="3149041"/>
    <lineage>
        <taxon>Bacteria</taxon>
        <taxon>Pseudomonadati</taxon>
        <taxon>Pseudomonadota</taxon>
        <taxon>Betaproteobacteria</taxon>
        <taxon>Burkholderiales</taxon>
        <taxon>Sphaerotilaceae</taxon>
        <taxon>Roseateles</taxon>
    </lineage>
</organism>
<dbReference type="InterPro" id="IPR011083">
    <property type="entry name" value="Phage_tail_collar_dom"/>
</dbReference>
<dbReference type="EMBL" id="JBDPZC010000008">
    <property type="protein sequence ID" value="MEO3714622.1"/>
    <property type="molecule type" value="Genomic_DNA"/>
</dbReference>
<feature type="domain" description="Phage tail collar" evidence="1">
    <location>
        <begin position="7"/>
        <end position="62"/>
    </location>
</feature>
<sequence>MSEPFLGEIRMVGFNFAPVGWAPCDGRLLPIAQNSALFALLGTTYGGDGVSNFGLPDLRGRAAVGMGNGPGLTPIVQGERSGNESVTLTNGQLPQHTHPASFAGQASGVSGSLSTSVSVDVGTSTANPMVPPTTGATTFLSAATGKVGLNNVVFNGLYTSTAPDATKAQLGGITASTNAGALSSTAAGTVTVGPAGSSLPVPLRNPYLGSNYIIALEGIFPSRP</sequence>
<dbReference type="Pfam" id="PF07484">
    <property type="entry name" value="Collar"/>
    <property type="match status" value="1"/>
</dbReference>
<evidence type="ECO:0000259" key="1">
    <source>
        <dbReference type="Pfam" id="PF07484"/>
    </source>
</evidence>
<keyword evidence="3" id="KW-1185">Reference proteome</keyword>
<protein>
    <submittedName>
        <fullName evidence="2">Tail fiber protein</fullName>
    </submittedName>
</protein>
<accession>A0ABV0GHS7</accession>
<proteinExistence type="predicted"/>
<evidence type="ECO:0000313" key="2">
    <source>
        <dbReference type="EMBL" id="MEO3714622.1"/>
    </source>
</evidence>
<name>A0ABV0GHS7_9BURK</name>
<dbReference type="Proteomes" id="UP001462640">
    <property type="component" value="Unassembled WGS sequence"/>
</dbReference>
<comment type="caution">
    <text evidence="2">The sequence shown here is derived from an EMBL/GenBank/DDBJ whole genome shotgun (WGS) entry which is preliminary data.</text>
</comment>